<dbReference type="SUPFAM" id="SSF53686">
    <property type="entry name" value="Tryptophan synthase beta subunit-like PLP-dependent enzymes"/>
    <property type="match status" value="1"/>
</dbReference>
<keyword evidence="4" id="KW-1185">Reference proteome</keyword>
<evidence type="ECO:0000313" key="3">
    <source>
        <dbReference type="EMBL" id="RUS15175.1"/>
    </source>
</evidence>
<keyword evidence="2" id="KW-0663">Pyridoxal phosphate</keyword>
<dbReference type="InterPro" id="IPR036052">
    <property type="entry name" value="TrpB-like_PALP_sf"/>
</dbReference>
<evidence type="ECO:0008006" key="5">
    <source>
        <dbReference type="Google" id="ProtNLM"/>
    </source>
</evidence>
<accession>A0A433PCC6</accession>
<dbReference type="EMBL" id="RBNJ01025982">
    <property type="protein sequence ID" value="RUS15175.1"/>
    <property type="molecule type" value="Genomic_DNA"/>
</dbReference>
<dbReference type="Proteomes" id="UP000274822">
    <property type="component" value="Unassembled WGS sequence"/>
</dbReference>
<gene>
    <name evidence="3" type="ORF">BC938DRAFT_477057</name>
</gene>
<evidence type="ECO:0000256" key="1">
    <source>
        <dbReference type="ARBA" id="ARBA00001933"/>
    </source>
</evidence>
<protein>
    <recommendedName>
        <fullName evidence="5">Tryptophan synthase</fullName>
    </recommendedName>
</protein>
<dbReference type="InterPro" id="IPR023026">
    <property type="entry name" value="Trp_synth_beta/beta-like"/>
</dbReference>
<comment type="cofactor">
    <cofactor evidence="1">
        <name>pyridoxal 5'-phosphate</name>
        <dbReference type="ChEBI" id="CHEBI:597326"/>
    </cofactor>
</comment>
<dbReference type="PANTHER" id="PTHR48077">
    <property type="entry name" value="TRYPTOPHAN SYNTHASE-RELATED"/>
    <property type="match status" value="1"/>
</dbReference>
<evidence type="ECO:0000256" key="2">
    <source>
        <dbReference type="ARBA" id="ARBA00022898"/>
    </source>
</evidence>
<sequence length="75" mass="8601">MQHDDIYELPSRYGSFGGAYVPESLVDCLSELEKAYIKAKNDPSFWAEFESYYEYMGRPSNLVLADRLTANADHD</sequence>
<organism evidence="3 4">
    <name type="scientific">Jimgerdemannia flammicorona</name>
    <dbReference type="NCBI Taxonomy" id="994334"/>
    <lineage>
        <taxon>Eukaryota</taxon>
        <taxon>Fungi</taxon>
        <taxon>Fungi incertae sedis</taxon>
        <taxon>Mucoromycota</taxon>
        <taxon>Mucoromycotina</taxon>
        <taxon>Endogonomycetes</taxon>
        <taxon>Endogonales</taxon>
        <taxon>Endogonaceae</taxon>
        <taxon>Jimgerdemannia</taxon>
    </lineage>
</organism>
<dbReference type="GO" id="GO:0005737">
    <property type="term" value="C:cytoplasm"/>
    <property type="evidence" value="ECO:0007669"/>
    <property type="project" value="TreeGrafter"/>
</dbReference>
<name>A0A433PCC6_9FUNG</name>
<proteinExistence type="predicted"/>
<dbReference type="PANTHER" id="PTHR48077:SF3">
    <property type="entry name" value="TRYPTOPHAN SYNTHASE"/>
    <property type="match status" value="1"/>
</dbReference>
<dbReference type="GO" id="GO:0004834">
    <property type="term" value="F:tryptophan synthase activity"/>
    <property type="evidence" value="ECO:0007669"/>
    <property type="project" value="InterPro"/>
</dbReference>
<dbReference type="AlphaFoldDB" id="A0A433PCC6"/>
<comment type="caution">
    <text evidence="3">The sequence shown here is derived from an EMBL/GenBank/DDBJ whole genome shotgun (WGS) entry which is preliminary data.</text>
</comment>
<dbReference type="Gene3D" id="3.40.50.1100">
    <property type="match status" value="2"/>
</dbReference>
<evidence type="ECO:0000313" key="4">
    <source>
        <dbReference type="Proteomes" id="UP000274822"/>
    </source>
</evidence>
<reference evidence="3 4" key="1">
    <citation type="journal article" date="2018" name="New Phytol.">
        <title>Phylogenomics of Endogonaceae and evolution of mycorrhizas within Mucoromycota.</title>
        <authorList>
            <person name="Chang Y."/>
            <person name="Desiro A."/>
            <person name="Na H."/>
            <person name="Sandor L."/>
            <person name="Lipzen A."/>
            <person name="Clum A."/>
            <person name="Barry K."/>
            <person name="Grigoriev I.V."/>
            <person name="Martin F.M."/>
            <person name="Stajich J.E."/>
            <person name="Smith M.E."/>
            <person name="Bonito G."/>
            <person name="Spatafora J.W."/>
        </authorList>
    </citation>
    <scope>NUCLEOTIDE SEQUENCE [LARGE SCALE GENOMIC DNA]</scope>
    <source>
        <strain evidence="3 4">AD002</strain>
    </source>
</reference>